<feature type="compositionally biased region" description="Polar residues" evidence="2">
    <location>
        <begin position="765"/>
        <end position="791"/>
    </location>
</feature>
<evidence type="ECO:0000313" key="5">
    <source>
        <dbReference type="Proteomes" id="UP000076874"/>
    </source>
</evidence>
<proteinExistence type="predicted"/>
<evidence type="ECO:0000259" key="3">
    <source>
        <dbReference type="PROSITE" id="PS50003"/>
    </source>
</evidence>
<feature type="coiled-coil region" evidence="1">
    <location>
        <begin position="1277"/>
        <end position="1304"/>
    </location>
</feature>
<gene>
    <name evidence="4" type="ORF">SPI_07577</name>
</gene>
<feature type="region of interest" description="Disordered" evidence="2">
    <location>
        <begin position="1165"/>
        <end position="1207"/>
    </location>
</feature>
<dbReference type="InterPro" id="IPR001849">
    <property type="entry name" value="PH_domain"/>
</dbReference>
<dbReference type="Pfam" id="PF00169">
    <property type="entry name" value="PH"/>
    <property type="match status" value="1"/>
</dbReference>
<accession>A0A167PE74</accession>
<protein>
    <submittedName>
        <fullName evidence="4">PH domain-containing protein</fullName>
    </submittedName>
</protein>
<organism evidence="4 5">
    <name type="scientific">Niveomyces insectorum RCEF 264</name>
    <dbReference type="NCBI Taxonomy" id="1081102"/>
    <lineage>
        <taxon>Eukaryota</taxon>
        <taxon>Fungi</taxon>
        <taxon>Dikarya</taxon>
        <taxon>Ascomycota</taxon>
        <taxon>Pezizomycotina</taxon>
        <taxon>Sordariomycetes</taxon>
        <taxon>Hypocreomycetidae</taxon>
        <taxon>Hypocreales</taxon>
        <taxon>Cordycipitaceae</taxon>
        <taxon>Niveomyces</taxon>
    </lineage>
</organism>
<feature type="compositionally biased region" description="Basic and acidic residues" evidence="2">
    <location>
        <begin position="1078"/>
        <end position="1090"/>
    </location>
</feature>
<feature type="region of interest" description="Disordered" evidence="2">
    <location>
        <begin position="1"/>
        <end position="89"/>
    </location>
</feature>
<feature type="compositionally biased region" description="Low complexity" evidence="2">
    <location>
        <begin position="738"/>
        <end position="757"/>
    </location>
</feature>
<feature type="compositionally biased region" description="Low complexity" evidence="2">
    <location>
        <begin position="1373"/>
        <end position="1393"/>
    </location>
</feature>
<dbReference type="Pfam" id="PF25381">
    <property type="entry name" value="PH_26"/>
    <property type="match status" value="1"/>
</dbReference>
<feature type="domain" description="PH" evidence="3">
    <location>
        <begin position="123"/>
        <end position="241"/>
    </location>
</feature>
<feature type="compositionally biased region" description="Polar residues" evidence="2">
    <location>
        <begin position="1066"/>
        <end position="1076"/>
    </location>
</feature>
<feature type="compositionally biased region" description="Polar residues" evidence="2">
    <location>
        <begin position="1046"/>
        <end position="1056"/>
    </location>
</feature>
<feature type="region of interest" description="Disordered" evidence="2">
    <location>
        <begin position="1045"/>
        <end position="1105"/>
    </location>
</feature>
<feature type="compositionally biased region" description="Low complexity" evidence="2">
    <location>
        <begin position="495"/>
        <end position="504"/>
    </location>
</feature>
<evidence type="ECO:0000256" key="1">
    <source>
        <dbReference type="SAM" id="Coils"/>
    </source>
</evidence>
<dbReference type="Proteomes" id="UP000076874">
    <property type="component" value="Unassembled WGS sequence"/>
</dbReference>
<feature type="compositionally biased region" description="Basic and acidic residues" evidence="2">
    <location>
        <begin position="950"/>
        <end position="977"/>
    </location>
</feature>
<dbReference type="PROSITE" id="PS50003">
    <property type="entry name" value="PH_DOMAIN"/>
    <property type="match status" value="1"/>
</dbReference>
<sequence length="1435" mass="154084">MSQLSGAYRDSRTPSPPSDGHPAASNAAPLPPTPPKHDQASSTSPELLPTGAIPPRSFVGGQRGSSAPLTSEYTAGANPYSRPRSTSRPLSMIQTYQPPVMDINDTIPELQPVFTLLNRQANKLYQEGYFLKLDDQNTQGRPNPDRNWTECFAQLVGTVLSLWDAAELDAAGEQGEVLPKFINLTDASLRVIESLPTRSTDEPPLQNVLSVSTAGRNRYLFHFNSHHSLVQWTAGIRLAMFEHASLQEAYTGALIAGKGKSLNNINLIMTRARFKTEEWVRVRFGAGVPWRRCWCVITPPDEKEMQKLQKDMKKRSAYDRSQAPILRGDVKFYDTRKEGRKQKKARPIATVTNAYSAYAIYPQSKALIDASTLIKMEGTVTIQSEPPATSEGFVFLMPEVPPAVTGFEMLLRFLFPIWDTFGLYGRPTRLVASVLDPRSLMFAMPKHRRYGYLELLDTAGLVLADGSSAWTEREWRKRLKELTAKRMAAMDEDSSSGVDSGGTSNRSSKRLSFGLGPTSSNSNNAVAVLAGDRPSSTRPKVNFADDGDSLRSSRSVGLAQHPSNRTDSAPPTSERRRVPSSLAPPDGVSSLHARGHSDTGIDGAFPNRDLPGGYPPSPSPPVRGFVNGLPPTPERVSSEDEVPSPDPTPPQNFEDMQQRLQTPEPVLPPPTFHHPPSSRPTATPYQSPELRRENSRLSSATLAHIVGGSSAAASQEWQASGLSMGAGANQRGDGIGNTLLPSPALTSSPSAPSSTTAISPGLVPPNTTANPTYSRSPLNQTHNALAQSPELTSKPLPQPVDGDLQRTEPVPVELRPHDGLVTGHLPPHHPGVESGRQMPLQAQGLTPPIPAPAPVAAPAPTPAPLPSRTDAPPSQPERLRTPPPHARYSTGALSLSPIKTSPPIHRKPVPTRADTVQKPKEASEPQSAVSSAGSLQDFYIDENALAKVHYTEDDTSDRVDVVRKNTKRSEASSKYDDASSTTSPDYASTHESVATQESVERPRAGVLRTVGDPAPPPPPPQEVFDIPAVNFGPTYNYAAQAIPRNKTPTPLATSASPRAHSPAQPIATSGRTTPNRKSPRDQQRPADLGHFRQGSDSTIRRRSVAWQPGTAVVGSVTGASAGDGRPGAMTPEQFVLQRASQAAAPLYTHQRIPSNNSLATMRDHTASPAMHRSSSYDMLSAASKAAYQQQQQRPSSQGAASALGGTGRISADVSSHLSAREQEHLARMTGTSLINMAANPRNQQSSGGPGLVGAIAAREWERQQMKEGVSSQAVQHAINQRQQIQLQQQQQAQLQAQQQQAQQQYYLQQQQQQQQQQQHAQMFGSPSPLSMYGGYQLPPGHGPPQTHPAMAGYAQSSYGPQTGWAQPGGGTPGTTPGTWPAMQNPQPGYPQSAYGGGGAAGSQYYQESVGVGGGGPRSRTPGPAGPGTMRPGQAY</sequence>
<feature type="compositionally biased region" description="Polar residues" evidence="2">
    <location>
        <begin position="64"/>
        <end position="73"/>
    </location>
</feature>
<dbReference type="STRING" id="1081102.A0A167PE74"/>
<feature type="compositionally biased region" description="Polar residues" evidence="2">
    <location>
        <begin position="978"/>
        <end position="997"/>
    </location>
</feature>
<dbReference type="InterPro" id="IPR011993">
    <property type="entry name" value="PH-like_dom_sf"/>
</dbReference>
<dbReference type="OrthoDB" id="5563754at2759"/>
<dbReference type="InterPro" id="IPR058155">
    <property type="entry name" value="Skg3/CAF120-like_PH"/>
</dbReference>
<name>A0A167PE74_9HYPO</name>
<reference evidence="4 5" key="1">
    <citation type="journal article" date="2016" name="Genome Biol. Evol.">
        <title>Divergent and convergent evolution of fungal pathogenicity.</title>
        <authorList>
            <person name="Shang Y."/>
            <person name="Xiao G."/>
            <person name="Zheng P."/>
            <person name="Cen K."/>
            <person name="Zhan S."/>
            <person name="Wang C."/>
        </authorList>
    </citation>
    <scope>NUCLEOTIDE SEQUENCE [LARGE SCALE GENOMIC DNA]</scope>
    <source>
        <strain evidence="4 5">RCEF 264</strain>
    </source>
</reference>
<dbReference type="FunFam" id="2.30.29.30:FF:000203">
    <property type="entry name" value="PH domain-containing protein"/>
    <property type="match status" value="1"/>
</dbReference>
<feature type="compositionally biased region" description="Low complexity" evidence="2">
    <location>
        <begin position="707"/>
        <end position="721"/>
    </location>
</feature>
<keyword evidence="1" id="KW-0175">Coiled coil</keyword>
<dbReference type="SUPFAM" id="SSF50729">
    <property type="entry name" value="PH domain-like"/>
    <property type="match status" value="1"/>
</dbReference>
<dbReference type="Gene3D" id="2.30.29.30">
    <property type="entry name" value="Pleckstrin-homology domain (PH domain)/Phosphotyrosine-binding domain (PTB)"/>
    <property type="match status" value="1"/>
</dbReference>
<dbReference type="SMART" id="SM00233">
    <property type="entry name" value="PH"/>
    <property type="match status" value="1"/>
</dbReference>
<feature type="region of interest" description="Disordered" evidence="2">
    <location>
        <begin position="1317"/>
        <end position="1435"/>
    </location>
</feature>
<dbReference type="EMBL" id="AZHD01000016">
    <property type="protein sequence ID" value="OAA56570.1"/>
    <property type="molecule type" value="Genomic_DNA"/>
</dbReference>
<feature type="compositionally biased region" description="Polar residues" evidence="2">
    <location>
        <begin position="550"/>
        <end position="571"/>
    </location>
</feature>
<feature type="region of interest" description="Disordered" evidence="2">
    <location>
        <begin position="487"/>
        <end position="934"/>
    </location>
</feature>
<keyword evidence="5" id="KW-1185">Reference proteome</keyword>
<evidence type="ECO:0000256" key="2">
    <source>
        <dbReference type="SAM" id="MobiDB-lite"/>
    </source>
</evidence>
<comment type="caution">
    <text evidence="4">The sequence shown here is derived from an EMBL/GenBank/DDBJ whole genome shotgun (WGS) entry which is preliminary data.</text>
</comment>
<feature type="compositionally biased region" description="Low complexity" evidence="2">
    <location>
        <begin position="1417"/>
        <end position="1428"/>
    </location>
</feature>
<feature type="region of interest" description="Disordered" evidence="2">
    <location>
        <begin position="950"/>
        <end position="1022"/>
    </location>
</feature>
<feature type="compositionally biased region" description="Pro residues" evidence="2">
    <location>
        <begin position="847"/>
        <end position="865"/>
    </location>
</feature>
<evidence type="ECO:0000313" key="4">
    <source>
        <dbReference type="EMBL" id="OAA56570.1"/>
    </source>
</evidence>
<feature type="compositionally biased region" description="Polar residues" evidence="2">
    <location>
        <begin position="924"/>
        <end position="934"/>
    </location>
</feature>
<feature type="compositionally biased region" description="Low complexity" evidence="2">
    <location>
        <begin position="1180"/>
        <end position="1202"/>
    </location>
</feature>